<evidence type="ECO:0000259" key="1">
    <source>
        <dbReference type="Pfam" id="PF00078"/>
    </source>
</evidence>
<reference evidence="2 3" key="1">
    <citation type="journal article" date="2019" name="Commun. Biol.">
        <title>The bagworm genome reveals a unique fibroin gene that provides high tensile strength.</title>
        <authorList>
            <person name="Kono N."/>
            <person name="Nakamura H."/>
            <person name="Ohtoshi R."/>
            <person name="Tomita M."/>
            <person name="Numata K."/>
            <person name="Arakawa K."/>
        </authorList>
    </citation>
    <scope>NUCLEOTIDE SEQUENCE [LARGE SCALE GENOMIC DNA]</scope>
</reference>
<evidence type="ECO:0000313" key="3">
    <source>
        <dbReference type="Proteomes" id="UP000299102"/>
    </source>
</evidence>
<protein>
    <submittedName>
        <fullName evidence="2">Probable RNA-directed DNA polymerase from transposon BS</fullName>
    </submittedName>
</protein>
<sequence length="173" mass="18809">MGNTPKTDTTSGLAPHTPAVPSLIGYDLSAHGDTVGSIKRDSTTATYHPLYTLAFSNGAERTGAVCEKTRTANGTIINGQVAPVYRLKAPYISNRHFTFRLDNTYSSVKPIRAGVPRGFTLSPLLYSAYVNNIPLPQTGVQLALFVDDTALFLRSNCLRNILPRLQRAIDELT</sequence>
<proteinExistence type="predicted"/>
<accession>A0A4C1ZDR7</accession>
<dbReference type="AlphaFoldDB" id="A0A4C1ZDR7"/>
<dbReference type="Proteomes" id="UP000299102">
    <property type="component" value="Unassembled WGS sequence"/>
</dbReference>
<keyword evidence="2" id="KW-0808">Transferase</keyword>
<dbReference type="InterPro" id="IPR000477">
    <property type="entry name" value="RT_dom"/>
</dbReference>
<dbReference type="STRING" id="151549.A0A4C1ZDR7"/>
<keyword evidence="2" id="KW-0548">Nucleotidyltransferase</keyword>
<dbReference type="GO" id="GO:0003964">
    <property type="term" value="F:RNA-directed DNA polymerase activity"/>
    <property type="evidence" value="ECO:0007669"/>
    <property type="project" value="UniProtKB-KW"/>
</dbReference>
<keyword evidence="3" id="KW-1185">Reference proteome</keyword>
<feature type="domain" description="Reverse transcriptase" evidence="1">
    <location>
        <begin position="96"/>
        <end position="158"/>
    </location>
</feature>
<evidence type="ECO:0000313" key="2">
    <source>
        <dbReference type="EMBL" id="GBP85303.1"/>
    </source>
</evidence>
<dbReference type="OrthoDB" id="6627393at2759"/>
<dbReference type="Pfam" id="PF00078">
    <property type="entry name" value="RVT_1"/>
    <property type="match status" value="1"/>
</dbReference>
<dbReference type="EMBL" id="BGZK01001728">
    <property type="protein sequence ID" value="GBP85303.1"/>
    <property type="molecule type" value="Genomic_DNA"/>
</dbReference>
<organism evidence="2 3">
    <name type="scientific">Eumeta variegata</name>
    <name type="common">Bagworm moth</name>
    <name type="synonym">Eumeta japonica</name>
    <dbReference type="NCBI Taxonomy" id="151549"/>
    <lineage>
        <taxon>Eukaryota</taxon>
        <taxon>Metazoa</taxon>
        <taxon>Ecdysozoa</taxon>
        <taxon>Arthropoda</taxon>
        <taxon>Hexapoda</taxon>
        <taxon>Insecta</taxon>
        <taxon>Pterygota</taxon>
        <taxon>Neoptera</taxon>
        <taxon>Endopterygota</taxon>
        <taxon>Lepidoptera</taxon>
        <taxon>Glossata</taxon>
        <taxon>Ditrysia</taxon>
        <taxon>Tineoidea</taxon>
        <taxon>Psychidae</taxon>
        <taxon>Oiketicinae</taxon>
        <taxon>Eumeta</taxon>
    </lineage>
</organism>
<name>A0A4C1ZDR7_EUMVA</name>
<comment type="caution">
    <text evidence="2">The sequence shown here is derived from an EMBL/GenBank/DDBJ whole genome shotgun (WGS) entry which is preliminary data.</text>
</comment>
<gene>
    <name evidence="2" type="primary">RTase</name>
    <name evidence="2" type="ORF">EVAR_63642_1</name>
</gene>
<keyword evidence="2" id="KW-0695">RNA-directed DNA polymerase</keyword>